<dbReference type="OrthoDB" id="112232at2"/>
<dbReference type="Proteomes" id="UP000231658">
    <property type="component" value="Unassembled WGS sequence"/>
</dbReference>
<proteinExistence type="predicted"/>
<dbReference type="EMBL" id="FLYE01000046">
    <property type="protein sequence ID" value="SCA57922.1"/>
    <property type="molecule type" value="Genomic_DNA"/>
</dbReference>
<dbReference type="PANTHER" id="PTHR43628">
    <property type="entry name" value="ACTIVATOR OF C KINASE PROTEIN 1-RELATED"/>
    <property type="match status" value="1"/>
</dbReference>
<dbReference type="InterPro" id="IPR052945">
    <property type="entry name" value="Mitotic_Regulator"/>
</dbReference>
<dbReference type="InterPro" id="IPR011990">
    <property type="entry name" value="TPR-like_helical_dom_sf"/>
</dbReference>
<accession>A0A1C3RKS2</accession>
<evidence type="ECO:0008006" key="3">
    <source>
        <dbReference type="Google" id="ProtNLM"/>
    </source>
</evidence>
<dbReference type="Pfam" id="PF08238">
    <property type="entry name" value="Sel1"/>
    <property type="match status" value="3"/>
</dbReference>
<protein>
    <recommendedName>
        <fullName evidence="3">Sel1 repeat family protein</fullName>
    </recommendedName>
</protein>
<dbReference type="PANTHER" id="PTHR43628:SF1">
    <property type="entry name" value="CHITIN SYNTHASE REGULATORY FACTOR 2-RELATED"/>
    <property type="match status" value="1"/>
</dbReference>
<organism evidence="1 2">
    <name type="scientific">Candidatus Terasakiella magnetica</name>
    <dbReference type="NCBI Taxonomy" id="1867952"/>
    <lineage>
        <taxon>Bacteria</taxon>
        <taxon>Pseudomonadati</taxon>
        <taxon>Pseudomonadota</taxon>
        <taxon>Alphaproteobacteria</taxon>
        <taxon>Rhodospirillales</taxon>
        <taxon>Terasakiellaceae</taxon>
        <taxon>Terasakiella</taxon>
    </lineage>
</organism>
<dbReference type="RefSeq" id="WP_083223147.1">
    <property type="nucleotide sequence ID" value="NZ_FLYE01000046.1"/>
</dbReference>
<dbReference type="AlphaFoldDB" id="A0A1C3RKS2"/>
<gene>
    <name evidence="1" type="ORF">MTBPR1_70194</name>
</gene>
<evidence type="ECO:0000313" key="1">
    <source>
        <dbReference type="EMBL" id="SCA57922.1"/>
    </source>
</evidence>
<evidence type="ECO:0000313" key="2">
    <source>
        <dbReference type="Proteomes" id="UP000231658"/>
    </source>
</evidence>
<name>A0A1C3RKS2_9PROT</name>
<dbReference type="InterPro" id="IPR006597">
    <property type="entry name" value="Sel1-like"/>
</dbReference>
<dbReference type="SUPFAM" id="SSF81901">
    <property type="entry name" value="HCP-like"/>
    <property type="match status" value="1"/>
</dbReference>
<dbReference type="STRING" id="1867952.MTBPR1_70194"/>
<dbReference type="Gene3D" id="1.25.40.10">
    <property type="entry name" value="Tetratricopeptide repeat domain"/>
    <property type="match status" value="1"/>
</dbReference>
<sequence>MKRLLYMLALGLSLITVIGYVVGKNWEEAALLAEVEMDQQQKIKYWKSQSKKGNPDAQYKLGIYYEKQRTDFLNAQKWYRVAASKGQHAGAQYKLAQLYMNGQGVENNLPAAMKWFRKSATKGDARAQYFLGIAYRDGWERGENFIEAYKWFLLSNRNAALVRAEDPRFDPTVALAEMDERMSRFDREQAQKRVDKWRKR</sequence>
<dbReference type="SMART" id="SM00671">
    <property type="entry name" value="SEL1"/>
    <property type="match status" value="3"/>
</dbReference>
<reference evidence="1 2" key="1">
    <citation type="submission" date="2016-07" db="EMBL/GenBank/DDBJ databases">
        <authorList>
            <person name="Lefevre C.T."/>
        </authorList>
    </citation>
    <scope>NUCLEOTIDE SEQUENCE [LARGE SCALE GENOMIC DNA]</scope>
    <source>
        <strain evidence="1">PR1</strain>
    </source>
</reference>
<keyword evidence="2" id="KW-1185">Reference proteome</keyword>